<dbReference type="InterPro" id="IPR052981">
    <property type="entry name" value="Ingression_C2_domain"/>
</dbReference>
<dbReference type="Pfam" id="PF00168">
    <property type="entry name" value="C2"/>
    <property type="match status" value="1"/>
</dbReference>
<dbReference type="EMBL" id="NAJQ01001657">
    <property type="protein sequence ID" value="TKA55073.1"/>
    <property type="molecule type" value="Genomic_DNA"/>
</dbReference>
<feature type="compositionally biased region" description="Polar residues" evidence="1">
    <location>
        <begin position="508"/>
        <end position="522"/>
    </location>
</feature>
<feature type="compositionally biased region" description="Basic and acidic residues" evidence="1">
    <location>
        <begin position="601"/>
        <end position="610"/>
    </location>
</feature>
<feature type="compositionally biased region" description="Polar residues" evidence="1">
    <location>
        <begin position="296"/>
        <end position="320"/>
    </location>
</feature>
<reference evidence="3 4" key="1">
    <citation type="submission" date="2017-03" db="EMBL/GenBank/DDBJ databases">
        <title>Genomes of endolithic fungi from Antarctica.</title>
        <authorList>
            <person name="Coleine C."/>
            <person name="Masonjones S."/>
            <person name="Stajich J.E."/>
        </authorList>
    </citation>
    <scope>NUCLEOTIDE SEQUENCE [LARGE SCALE GENOMIC DNA]</scope>
    <source>
        <strain evidence="3 4">CCFEE 5184</strain>
    </source>
</reference>
<feature type="compositionally biased region" description="Basic and acidic residues" evidence="1">
    <location>
        <begin position="447"/>
        <end position="456"/>
    </location>
</feature>
<dbReference type="PANTHER" id="PTHR47052">
    <property type="entry name" value="CONSERVED SERINE PROLINE-RICH PROTEIN (AFU_ORTHOLOGUE AFUA_2G01790)"/>
    <property type="match status" value="1"/>
</dbReference>
<feature type="compositionally biased region" description="Acidic residues" evidence="1">
    <location>
        <begin position="272"/>
        <end position="281"/>
    </location>
</feature>
<dbReference type="Proteomes" id="UP000309340">
    <property type="component" value="Unassembled WGS sequence"/>
</dbReference>
<evidence type="ECO:0000313" key="3">
    <source>
        <dbReference type="EMBL" id="TKA55073.1"/>
    </source>
</evidence>
<feature type="region of interest" description="Disordered" evidence="1">
    <location>
        <begin position="154"/>
        <end position="659"/>
    </location>
</feature>
<sequence>MATKAAPNGPNGMHTAGIFADMTVDGPEIGTLVMIVDRGKNLPNRRTMGKQNPYCAARLGKEAKKTETDKRGGQTPRWDQELRFTVHDSPDYNNLKISAFSEDKKTDLIGEAWVNLADVLVPGGGKADLWQGLNCKGKYAGEIRIELTYYDSRPKPEKTRSESVAGEDEMFSQSVGGSGSGRVKRRPLPSNPNSGTTTPDGIPDVGVAMPGRAKHGPRDLRMPSRANSMPPEPVGYQPPPPPAPYVGHSASYGAPPQPPRQSTPPNQHYEEPQEYLEEQPYEEPYQQPDFLPQLPPSNRQRTPTHQRMGSRQAQTAQSAPWQPRPQSHIGLPHSYSAPIVPQQQPNTQAFDDGYQLRTDYPEPIPDLDYQHRQIRQRRNDVPPGWQEEYGDAHDDRPPTSDSFDAYNPNAPRASPMGMSPHTPYHARAGAEPPREESKGPIVGWHGQEIDPSDHLPVEAWAPEPEKKTPTKSYGLGRDRDSGPRGVNGNPTSSGRLSRDTVVNVRMKSASTSEVETPPSASRNRLFKKNPSSGRSPGAEPLREHQNYNSHSPGGGIPDPYSQAEYSRGFTEGRPAYGGGGGVGGAPNIPPKVPLGQIEYEYAPHPHDALAREISSIDIGSSSSPGGGGGGRYARPGSGSVPPPGAYVPVRSHRDRQNYY</sequence>
<dbReference type="InterPro" id="IPR000008">
    <property type="entry name" value="C2_dom"/>
</dbReference>
<evidence type="ECO:0000256" key="1">
    <source>
        <dbReference type="SAM" id="MobiDB-lite"/>
    </source>
</evidence>
<name>A0A4U0VZG8_9PEZI</name>
<dbReference type="OrthoDB" id="270970at2759"/>
<evidence type="ECO:0000313" key="4">
    <source>
        <dbReference type="Proteomes" id="UP000309340"/>
    </source>
</evidence>
<dbReference type="Gene3D" id="2.60.40.150">
    <property type="entry name" value="C2 domain"/>
    <property type="match status" value="1"/>
</dbReference>
<dbReference type="InterPro" id="IPR035892">
    <property type="entry name" value="C2_domain_sf"/>
</dbReference>
<dbReference type="SMART" id="SM00239">
    <property type="entry name" value="C2"/>
    <property type="match status" value="1"/>
</dbReference>
<protein>
    <recommendedName>
        <fullName evidence="2">C2 domain-containing protein</fullName>
    </recommendedName>
</protein>
<comment type="caution">
    <text evidence="3">The sequence shown here is derived from an EMBL/GenBank/DDBJ whole genome shotgun (WGS) entry which is preliminary data.</text>
</comment>
<accession>A0A4U0VZG8</accession>
<feature type="compositionally biased region" description="Pro residues" evidence="1">
    <location>
        <begin position="230"/>
        <end position="244"/>
    </location>
</feature>
<feature type="domain" description="C2" evidence="2">
    <location>
        <begin position="10"/>
        <end position="131"/>
    </location>
</feature>
<keyword evidence="4" id="KW-1185">Reference proteome</keyword>
<dbReference type="STRING" id="329884.A0A4U0VZG8"/>
<evidence type="ECO:0000259" key="2">
    <source>
        <dbReference type="PROSITE" id="PS50004"/>
    </source>
</evidence>
<feature type="compositionally biased region" description="Gly residues" evidence="1">
    <location>
        <begin position="575"/>
        <end position="584"/>
    </location>
</feature>
<dbReference type="AlphaFoldDB" id="A0A4U0VZG8"/>
<organism evidence="3 4">
    <name type="scientific">Friedmanniomyces simplex</name>
    <dbReference type="NCBI Taxonomy" id="329884"/>
    <lineage>
        <taxon>Eukaryota</taxon>
        <taxon>Fungi</taxon>
        <taxon>Dikarya</taxon>
        <taxon>Ascomycota</taxon>
        <taxon>Pezizomycotina</taxon>
        <taxon>Dothideomycetes</taxon>
        <taxon>Dothideomycetidae</taxon>
        <taxon>Mycosphaerellales</taxon>
        <taxon>Teratosphaeriaceae</taxon>
        <taxon>Friedmanniomyces</taxon>
    </lineage>
</organism>
<dbReference type="SUPFAM" id="SSF49562">
    <property type="entry name" value="C2 domain (Calcium/lipid-binding domain, CaLB)"/>
    <property type="match status" value="1"/>
</dbReference>
<proteinExistence type="predicted"/>
<dbReference type="PROSITE" id="PS50004">
    <property type="entry name" value="C2"/>
    <property type="match status" value="1"/>
</dbReference>
<gene>
    <name evidence="3" type="ORF">B0A55_13161</name>
</gene>
<dbReference type="PANTHER" id="PTHR47052:SF3">
    <property type="entry name" value="INGRESSION PROTEIN 1"/>
    <property type="match status" value="1"/>
</dbReference>